<comment type="caution">
    <text evidence="2">The sequence shown here is derived from an EMBL/GenBank/DDBJ whole genome shotgun (WGS) entry which is preliminary data.</text>
</comment>
<dbReference type="RefSeq" id="WP_189958263.1">
    <property type="nucleotide sequence ID" value="NZ_BMVG01000035.1"/>
</dbReference>
<keyword evidence="3" id="KW-1185">Reference proteome</keyword>
<dbReference type="Pfam" id="PF03756">
    <property type="entry name" value="AfsA"/>
    <property type="match status" value="2"/>
</dbReference>
<dbReference type="InterPro" id="IPR005509">
    <property type="entry name" value="AfsA_hotdog_dom"/>
</dbReference>
<evidence type="ECO:0000313" key="3">
    <source>
        <dbReference type="Proteomes" id="UP000655443"/>
    </source>
</evidence>
<dbReference type="Proteomes" id="UP000655443">
    <property type="component" value="Unassembled WGS sequence"/>
</dbReference>
<feature type="domain" description="A-factor biosynthesis hotdog" evidence="1">
    <location>
        <begin position="24"/>
        <end position="156"/>
    </location>
</feature>
<reference evidence="2" key="1">
    <citation type="journal article" date="2014" name="Int. J. Syst. Evol. Microbiol.">
        <title>Complete genome sequence of Corynebacterium casei LMG S-19264T (=DSM 44701T), isolated from a smear-ripened cheese.</title>
        <authorList>
            <consortium name="US DOE Joint Genome Institute (JGI-PGF)"/>
            <person name="Walter F."/>
            <person name="Albersmeier A."/>
            <person name="Kalinowski J."/>
            <person name="Ruckert C."/>
        </authorList>
    </citation>
    <scope>NUCLEOTIDE SEQUENCE</scope>
    <source>
        <strain evidence="2">JCM 4714</strain>
    </source>
</reference>
<dbReference type="AlphaFoldDB" id="A0A919D6S4"/>
<sequence length="316" mass="34844">MHRTVLLRSQSAPAIAADRIPGRLVHKRNPDEILLASYLQLENEEFLIDAAWPTHHAFYQPRHGFFDPLLAIESVRQSVPLISHAGYGAALDNRQSWLFLRYALDARALYMTARDKETAVQMHVACSQGARRSSRLGALSMSVSLRRGDIKIGSVQTSVHNYSAALYRRVRGAYADLETSVSRALPLAPPAPPRTVGRAGYDDVVLSPTDTPLHSQLRVDLGHPILFDHPVDHVPGMLLLEAARQAAHVATMPCPMLPVAMDAAFTRFVELDAPCWIHIDPLPDDARGRVRLLVSALQRETLAFSSVVTLEPVPGI</sequence>
<dbReference type="EMBL" id="BMVG01000035">
    <property type="protein sequence ID" value="GHE12702.1"/>
    <property type="molecule type" value="Genomic_DNA"/>
</dbReference>
<feature type="domain" description="A-factor biosynthesis hotdog" evidence="1">
    <location>
        <begin position="196"/>
        <end position="301"/>
    </location>
</feature>
<dbReference type="GO" id="GO:0016740">
    <property type="term" value="F:transferase activity"/>
    <property type="evidence" value="ECO:0007669"/>
    <property type="project" value="InterPro"/>
</dbReference>
<evidence type="ECO:0000313" key="2">
    <source>
        <dbReference type="EMBL" id="GHE12702.1"/>
    </source>
</evidence>
<proteinExistence type="predicted"/>
<dbReference type="NCBIfam" id="NF041195">
    <property type="entry name" value="ScbA_BarX_GamBu"/>
    <property type="match status" value="1"/>
</dbReference>
<accession>A0A919D6S4</accession>
<protein>
    <submittedName>
        <fullName evidence="2">Adhesin</fullName>
    </submittedName>
</protein>
<organism evidence="2 3">
    <name type="scientific">Streptomyces alanosinicus</name>
    <dbReference type="NCBI Taxonomy" id="68171"/>
    <lineage>
        <taxon>Bacteria</taxon>
        <taxon>Bacillati</taxon>
        <taxon>Actinomycetota</taxon>
        <taxon>Actinomycetes</taxon>
        <taxon>Kitasatosporales</taxon>
        <taxon>Streptomycetaceae</taxon>
        <taxon>Streptomyces</taxon>
    </lineage>
</organism>
<reference evidence="2" key="2">
    <citation type="submission" date="2020-09" db="EMBL/GenBank/DDBJ databases">
        <authorList>
            <person name="Sun Q."/>
            <person name="Ohkuma M."/>
        </authorList>
    </citation>
    <scope>NUCLEOTIDE SEQUENCE</scope>
    <source>
        <strain evidence="2">JCM 4714</strain>
    </source>
</reference>
<evidence type="ECO:0000259" key="1">
    <source>
        <dbReference type="Pfam" id="PF03756"/>
    </source>
</evidence>
<dbReference type="InterPro" id="IPR047757">
    <property type="entry name" value="AfsA-like"/>
</dbReference>
<name>A0A919D6S4_9ACTN</name>
<gene>
    <name evidence="2" type="ORF">GCM10010339_77240</name>
</gene>